<gene>
    <name evidence="1" type="primary">gph</name>
    <name evidence="1" type="ORF">lpari_01652</name>
</gene>
<dbReference type="SFLD" id="SFLDS00003">
    <property type="entry name" value="Haloacid_Dehalogenase"/>
    <property type="match status" value="1"/>
</dbReference>
<dbReference type="AlphaFoldDB" id="A0A1E5JS23"/>
<evidence type="ECO:0000313" key="2">
    <source>
        <dbReference type="Proteomes" id="UP000095229"/>
    </source>
</evidence>
<dbReference type="GO" id="GO:0008967">
    <property type="term" value="F:phosphoglycolate phosphatase activity"/>
    <property type="evidence" value="ECO:0007669"/>
    <property type="project" value="TreeGrafter"/>
</dbReference>
<dbReference type="InterPro" id="IPR006439">
    <property type="entry name" value="HAD-SF_hydro_IA"/>
</dbReference>
<dbReference type="InterPro" id="IPR023198">
    <property type="entry name" value="PGP-like_dom2"/>
</dbReference>
<accession>A0A1E5JS23</accession>
<dbReference type="SUPFAM" id="SSF56784">
    <property type="entry name" value="HAD-like"/>
    <property type="match status" value="1"/>
</dbReference>
<dbReference type="GO" id="GO:0006281">
    <property type="term" value="P:DNA repair"/>
    <property type="evidence" value="ECO:0007669"/>
    <property type="project" value="TreeGrafter"/>
</dbReference>
<dbReference type="RefSeq" id="WP_058518002.1">
    <property type="nucleotide sequence ID" value="NZ_CAAAIE010000008.1"/>
</dbReference>
<dbReference type="SFLD" id="SFLDG01129">
    <property type="entry name" value="C1.5:_HAD__Beta-PGM__Phosphata"/>
    <property type="match status" value="1"/>
</dbReference>
<dbReference type="GO" id="GO:0005829">
    <property type="term" value="C:cytosol"/>
    <property type="evidence" value="ECO:0007669"/>
    <property type="project" value="TreeGrafter"/>
</dbReference>
<evidence type="ECO:0000313" key="1">
    <source>
        <dbReference type="EMBL" id="OEH47336.1"/>
    </source>
</evidence>
<dbReference type="PANTHER" id="PTHR43434">
    <property type="entry name" value="PHOSPHOGLYCOLATE PHOSPHATASE"/>
    <property type="match status" value="1"/>
</dbReference>
<dbReference type="OrthoDB" id="9782449at2"/>
<dbReference type="NCBIfam" id="TIGR01549">
    <property type="entry name" value="HAD-SF-IA-v1"/>
    <property type="match status" value="1"/>
</dbReference>
<keyword evidence="2" id="KW-1185">Reference proteome</keyword>
<reference evidence="1 2" key="1">
    <citation type="submission" date="2016-02" db="EMBL/GenBank/DDBJ databases">
        <title>Secondary metabolites in Legionella.</title>
        <authorList>
            <person name="Tobias N.J."/>
            <person name="Bode H.B."/>
        </authorList>
    </citation>
    <scope>NUCLEOTIDE SEQUENCE [LARGE SCALE GENOMIC DNA]</scope>
    <source>
        <strain evidence="1 2">DSM 19216</strain>
    </source>
</reference>
<sequence length="222" mass="24331">MSNPYDLVVFDWEGTIADTLGIILHVVATEANLLGFGDFDPHQARKYVDLGLVQALRKTYPHLTATQHQQLLQAVQMGLNSRSSDVCLMPGVRELIYQLHEAKVNLAIATNKGHQSLLRALQAAGLDTLFKVTRSAGQAPAKPCPQMLEEIIEEYGGTFATTLMIGDSLTDMEMAKNARVTAVGIDIYHQQEEASLKAAGAIVVFDDYKQIADFLNLSKSSR</sequence>
<name>A0A1E5JS23_9GAMM</name>
<dbReference type="PATRIC" id="fig|45071.6.peg.2379"/>
<comment type="caution">
    <text evidence="1">The sequence shown here is derived from an EMBL/GenBank/DDBJ whole genome shotgun (WGS) entry which is preliminary data.</text>
</comment>
<dbReference type="InterPro" id="IPR036412">
    <property type="entry name" value="HAD-like_sf"/>
</dbReference>
<dbReference type="InterPro" id="IPR041492">
    <property type="entry name" value="HAD_2"/>
</dbReference>
<dbReference type="InterPro" id="IPR050155">
    <property type="entry name" value="HAD-like_hydrolase_sf"/>
</dbReference>
<dbReference type="EMBL" id="LSOG01000050">
    <property type="protein sequence ID" value="OEH47336.1"/>
    <property type="molecule type" value="Genomic_DNA"/>
</dbReference>
<dbReference type="Proteomes" id="UP000095229">
    <property type="component" value="Unassembled WGS sequence"/>
</dbReference>
<dbReference type="STRING" id="45071.Lpar_2215"/>
<dbReference type="InterPro" id="IPR023214">
    <property type="entry name" value="HAD_sf"/>
</dbReference>
<dbReference type="PANTHER" id="PTHR43434:SF24">
    <property type="entry name" value="HYDROLASE-RELATED"/>
    <property type="match status" value="1"/>
</dbReference>
<organism evidence="1 2">
    <name type="scientific">Legionella parisiensis</name>
    <dbReference type="NCBI Taxonomy" id="45071"/>
    <lineage>
        <taxon>Bacteria</taxon>
        <taxon>Pseudomonadati</taxon>
        <taxon>Pseudomonadota</taxon>
        <taxon>Gammaproteobacteria</taxon>
        <taxon>Legionellales</taxon>
        <taxon>Legionellaceae</taxon>
        <taxon>Legionella</taxon>
    </lineage>
</organism>
<dbReference type="Gene3D" id="3.40.50.1000">
    <property type="entry name" value="HAD superfamily/HAD-like"/>
    <property type="match status" value="1"/>
</dbReference>
<dbReference type="Pfam" id="PF13419">
    <property type="entry name" value="HAD_2"/>
    <property type="match status" value="1"/>
</dbReference>
<dbReference type="Gene3D" id="1.10.150.240">
    <property type="entry name" value="Putative phosphatase, domain 2"/>
    <property type="match status" value="1"/>
</dbReference>
<protein>
    <submittedName>
        <fullName evidence="1">Phosphoglycolate phosphatase</fullName>
    </submittedName>
</protein>
<proteinExistence type="predicted"/>